<keyword evidence="1" id="KW-1133">Transmembrane helix</keyword>
<proteinExistence type="predicted"/>
<evidence type="ECO:0000256" key="1">
    <source>
        <dbReference type="SAM" id="Phobius"/>
    </source>
</evidence>
<dbReference type="RefSeq" id="WP_049231655.1">
    <property type="nucleotide sequence ID" value="NZ_FSHJ01000021.1"/>
</dbReference>
<comment type="caution">
    <text evidence="2">The sequence shown here is derived from an EMBL/GenBank/DDBJ whole genome shotgun (WGS) entry which is preliminary data.</text>
</comment>
<dbReference type="Proteomes" id="UP000185210">
    <property type="component" value="Unassembled WGS sequence"/>
</dbReference>
<sequence>MVIDEFITAVLGFAVGCAATAALYVGLLGMVGATRVVRCTACSHWMVSWTDSAAICTRCRHPLLWHPVIAMRRRRGIKTEALTVMYGPVGAPVSRSDAGLTHVPASKG</sequence>
<feature type="transmembrane region" description="Helical" evidence="1">
    <location>
        <begin position="6"/>
        <end position="28"/>
    </location>
</feature>
<dbReference type="EMBL" id="FSHM01000019">
    <property type="protein sequence ID" value="SIC27423.1"/>
    <property type="molecule type" value="Genomic_DNA"/>
</dbReference>
<keyword evidence="1" id="KW-0812">Transmembrane</keyword>
<reference evidence="2 3" key="1">
    <citation type="submission" date="2016-11" db="EMBL/GenBank/DDBJ databases">
        <authorList>
            <consortium name="Pathogen Informatics"/>
        </authorList>
    </citation>
    <scope>NUCLEOTIDE SEQUENCE [LARGE SCALE GENOMIC DNA]</scope>
    <source>
        <strain evidence="2 3">104</strain>
    </source>
</reference>
<keyword evidence="1" id="KW-0472">Membrane</keyword>
<organism evidence="2 3">
    <name type="scientific">Mycobacteroides abscessus subsp. abscessus</name>
    <dbReference type="NCBI Taxonomy" id="1185650"/>
    <lineage>
        <taxon>Bacteria</taxon>
        <taxon>Bacillati</taxon>
        <taxon>Actinomycetota</taxon>
        <taxon>Actinomycetes</taxon>
        <taxon>Mycobacteriales</taxon>
        <taxon>Mycobacteriaceae</taxon>
        <taxon>Mycobacteroides</taxon>
        <taxon>Mycobacteroides abscessus</taxon>
    </lineage>
</organism>
<accession>A0AB38D8S8</accession>
<gene>
    <name evidence="2" type="ORF">SAMEA2070301_05672</name>
</gene>
<dbReference type="AlphaFoldDB" id="A0AB38D8S8"/>
<evidence type="ECO:0000313" key="2">
    <source>
        <dbReference type="EMBL" id="SIC27423.1"/>
    </source>
</evidence>
<protein>
    <submittedName>
        <fullName evidence="2">Uncharacterized protein</fullName>
    </submittedName>
</protein>
<evidence type="ECO:0000313" key="3">
    <source>
        <dbReference type="Proteomes" id="UP000185210"/>
    </source>
</evidence>
<name>A0AB38D8S8_9MYCO</name>